<evidence type="ECO:0000313" key="3">
    <source>
        <dbReference type="EMBL" id="AEI12321.1"/>
    </source>
</evidence>
<dbReference type="InterPro" id="IPR050266">
    <property type="entry name" value="AB_hydrolase_sf"/>
</dbReference>
<feature type="domain" description="AB hydrolase-1" evidence="2">
    <location>
        <begin position="42"/>
        <end position="238"/>
    </location>
</feature>
<dbReference type="KEGG" id="cga:Celgi_1814"/>
<dbReference type="SUPFAM" id="SSF53474">
    <property type="entry name" value="alpha/beta-Hydrolases"/>
    <property type="match status" value="1"/>
</dbReference>
<dbReference type="PANTHER" id="PTHR43798:SF33">
    <property type="entry name" value="HYDROLASE, PUTATIVE (AFU_ORTHOLOGUE AFUA_2G14860)-RELATED"/>
    <property type="match status" value="1"/>
</dbReference>
<evidence type="ECO:0000256" key="1">
    <source>
        <dbReference type="SAM" id="MobiDB-lite"/>
    </source>
</evidence>
<dbReference type="EMBL" id="CP002665">
    <property type="protein sequence ID" value="AEI12321.1"/>
    <property type="molecule type" value="Genomic_DNA"/>
</dbReference>
<evidence type="ECO:0000313" key="4">
    <source>
        <dbReference type="Proteomes" id="UP000000485"/>
    </source>
</evidence>
<dbReference type="Gene3D" id="3.40.50.1820">
    <property type="entry name" value="alpha/beta hydrolase"/>
    <property type="match status" value="1"/>
</dbReference>
<dbReference type="GO" id="GO:0016020">
    <property type="term" value="C:membrane"/>
    <property type="evidence" value="ECO:0007669"/>
    <property type="project" value="TreeGrafter"/>
</dbReference>
<dbReference type="eggNOG" id="COG2267">
    <property type="taxonomic scope" value="Bacteria"/>
</dbReference>
<proteinExistence type="predicted"/>
<keyword evidence="3" id="KW-0378">Hydrolase</keyword>
<gene>
    <name evidence="3" type="ordered locus">Celgi_1814</name>
</gene>
<dbReference type="Pfam" id="PF12697">
    <property type="entry name" value="Abhydrolase_6"/>
    <property type="match status" value="1"/>
</dbReference>
<reference evidence="4" key="1">
    <citation type="submission" date="2011-04" db="EMBL/GenBank/DDBJ databases">
        <title>Complete sequence of Cellvibrio gilvus ATCC 13127.</title>
        <authorList>
            <person name="Lucas S."/>
            <person name="Han J."/>
            <person name="Lapidus A."/>
            <person name="Cheng J.-F."/>
            <person name="Goodwin L."/>
            <person name="Pitluck S."/>
            <person name="Peters L."/>
            <person name="Munk A."/>
            <person name="Detter J.C."/>
            <person name="Han C."/>
            <person name="Tapia R."/>
            <person name="Land M."/>
            <person name="Hauser L."/>
            <person name="Kyrpides N."/>
            <person name="Ivanova N."/>
            <person name="Ovchinnikova G."/>
            <person name="Pagani I."/>
            <person name="Mead D."/>
            <person name="Brumm P."/>
            <person name="Woyke T."/>
        </authorList>
    </citation>
    <scope>NUCLEOTIDE SEQUENCE [LARGE SCALE GENOMIC DNA]</scope>
    <source>
        <strain evidence="4">ATCC 13127 / NRRL B-14078</strain>
    </source>
</reference>
<dbReference type="Proteomes" id="UP000000485">
    <property type="component" value="Chromosome"/>
</dbReference>
<evidence type="ECO:0000259" key="2">
    <source>
        <dbReference type="Pfam" id="PF12697"/>
    </source>
</evidence>
<dbReference type="AlphaFoldDB" id="F8A6W7"/>
<protein>
    <submittedName>
        <fullName evidence="3">Alpha/beta hydrolase fold protein</fullName>
    </submittedName>
</protein>
<dbReference type="InterPro" id="IPR000073">
    <property type="entry name" value="AB_hydrolase_1"/>
</dbReference>
<accession>F8A6W7</accession>
<dbReference type="PANTHER" id="PTHR43798">
    <property type="entry name" value="MONOACYLGLYCEROL LIPASE"/>
    <property type="match status" value="1"/>
</dbReference>
<organism evidence="3 4">
    <name type="scientific">Cellulomonas gilvus (strain ATCC 13127 / NRRL B-14078)</name>
    <name type="common">Cellvibrio gilvus</name>
    <dbReference type="NCBI Taxonomy" id="593907"/>
    <lineage>
        <taxon>Bacteria</taxon>
        <taxon>Bacillati</taxon>
        <taxon>Actinomycetota</taxon>
        <taxon>Actinomycetes</taxon>
        <taxon>Micrococcales</taxon>
        <taxon>Cellulomonadaceae</taxon>
        <taxon>Cellulomonas</taxon>
    </lineage>
</organism>
<dbReference type="HOGENOM" id="CLU_020336_50_4_11"/>
<keyword evidence="4" id="KW-1185">Reference proteome</keyword>
<sequence>MRGIHPWQRAARDVRSRQPSPSVPFVEPVIDTSPAPAAPRPVVLVHGTRTSHAIWRDQVAELARRGHPTHAVDLPGHGARSDERFTLDGALATIDAAVAACAGPPLLVGLSLGGYASLAYAGRHEGRVAGLLLAGCSTQTRGPLLRAYRRASVWVTSVLPLGRGTWHVVADMLDAVAACSPVADLRRVRVPVWLVNGRRDPLRLEERRFLRAHRGARLTVVPRAGHDVNAHAPAAFNAVMLAALAELSPAPVRAPAPA</sequence>
<dbReference type="InterPro" id="IPR029058">
    <property type="entry name" value="AB_hydrolase_fold"/>
</dbReference>
<dbReference type="GO" id="GO:0016787">
    <property type="term" value="F:hydrolase activity"/>
    <property type="evidence" value="ECO:0007669"/>
    <property type="project" value="UniProtKB-KW"/>
</dbReference>
<dbReference type="STRING" id="593907.Celgi_1814"/>
<feature type="region of interest" description="Disordered" evidence="1">
    <location>
        <begin position="1"/>
        <end position="31"/>
    </location>
</feature>
<name>F8A6W7_CELGA</name>